<sequence length="334" mass="37044">MSNMQMSPTTTFVTKADLRRPDIDRPVLSLTPDLESEDRVLRGRIAFLDLGGGISVHFSNAEDLHDLKTVAESRPRLSVSIFLEGSVEASVGPMPIPMPRYLEKKAHWQPVATIFAQARTERFVRQAHKGRRLKKVTITLEPHWLEQMGQPDAPDLRAIRDFAGCHLACRSWTPSAHAVSLAEQIIGSPALSPFLLRLYVQSRVLGILEEAFAQVAGQGAVEHPGPVRAADRLKLQGIDAYLEQHLGEPVTADLLAREFGMSLATLQRLFAAAYGTSVSRYIRQFKLERARRALERDAVSVAEAAYLVGYGSPANFSTAFKRCFGMSPRTVQER</sequence>
<dbReference type="SUPFAM" id="SSF46689">
    <property type="entry name" value="Homeodomain-like"/>
    <property type="match status" value="2"/>
</dbReference>
<dbReference type="EMBL" id="CP002568">
    <property type="protein sequence ID" value="ADZ70586.1"/>
    <property type="molecule type" value="Genomic_DNA"/>
</dbReference>
<dbReference type="PATRIC" id="fig|991905.3.peg.2216"/>
<dbReference type="InterPro" id="IPR018060">
    <property type="entry name" value="HTH_AraC"/>
</dbReference>
<dbReference type="SMART" id="SM00342">
    <property type="entry name" value="HTH_ARAC"/>
    <property type="match status" value="1"/>
</dbReference>
<keyword evidence="1" id="KW-0805">Transcription regulation</keyword>
<dbReference type="eggNOG" id="COG2207">
    <property type="taxonomic scope" value="Bacteria"/>
</dbReference>
<dbReference type="GO" id="GO:0003700">
    <property type="term" value="F:DNA-binding transcription factor activity"/>
    <property type="evidence" value="ECO:0007669"/>
    <property type="project" value="InterPro"/>
</dbReference>
<reference evidence="5 6" key="1">
    <citation type="journal article" date="2011" name="J. Bacteriol.">
        <title>Complete genome sequence of Polymorphum gilvum SL003B-26A1T, a crude oil-degrading bacterium from oil-polluted saline soil.</title>
        <authorList>
            <person name="Li S.G."/>
            <person name="Tang Y.Q."/>
            <person name="Nie Y."/>
            <person name="Cai M."/>
            <person name="Wu X.L."/>
        </authorList>
    </citation>
    <scope>NUCLEOTIDE SEQUENCE [LARGE SCALE GENOMIC DNA]</scope>
    <source>
        <strain evidence="6">LMG 25793 / CGMCC 1.9160 / SL003B-26A1</strain>
    </source>
</reference>
<dbReference type="PANTHER" id="PTHR47893:SF1">
    <property type="entry name" value="REGULATORY PROTEIN PCHR"/>
    <property type="match status" value="1"/>
</dbReference>
<dbReference type="KEGG" id="pgv:SL003B_2161"/>
<evidence type="ECO:0000256" key="2">
    <source>
        <dbReference type="ARBA" id="ARBA00023125"/>
    </source>
</evidence>
<dbReference type="PROSITE" id="PS00041">
    <property type="entry name" value="HTH_ARAC_FAMILY_1"/>
    <property type="match status" value="1"/>
</dbReference>
<accession>F2IYX1</accession>
<keyword evidence="6" id="KW-1185">Reference proteome</keyword>
<proteinExistence type="predicted"/>
<dbReference type="Proteomes" id="UP000008130">
    <property type="component" value="Chromosome"/>
</dbReference>
<gene>
    <name evidence="5" type="ordered locus">SL003B_2161</name>
</gene>
<dbReference type="InterPro" id="IPR018062">
    <property type="entry name" value="HTH_AraC-typ_CS"/>
</dbReference>
<protein>
    <submittedName>
        <fullName evidence="5">Transcriptional regulator protein</fullName>
    </submittedName>
</protein>
<name>F2IYX1_POLGS</name>
<dbReference type="InterPro" id="IPR053142">
    <property type="entry name" value="PchR_regulatory_protein"/>
</dbReference>
<evidence type="ECO:0000256" key="1">
    <source>
        <dbReference type="ARBA" id="ARBA00023015"/>
    </source>
</evidence>
<evidence type="ECO:0000313" key="5">
    <source>
        <dbReference type="EMBL" id="ADZ70586.1"/>
    </source>
</evidence>
<keyword evidence="2" id="KW-0238">DNA-binding</keyword>
<dbReference type="Gene3D" id="1.10.10.60">
    <property type="entry name" value="Homeodomain-like"/>
    <property type="match status" value="1"/>
</dbReference>
<feature type="domain" description="HTH araC/xylS-type" evidence="4">
    <location>
        <begin position="236"/>
        <end position="334"/>
    </location>
</feature>
<dbReference type="InterPro" id="IPR009057">
    <property type="entry name" value="Homeodomain-like_sf"/>
</dbReference>
<dbReference type="STRING" id="991905.SL003B_2161"/>
<dbReference type="GO" id="GO:0043565">
    <property type="term" value="F:sequence-specific DNA binding"/>
    <property type="evidence" value="ECO:0007669"/>
    <property type="project" value="InterPro"/>
</dbReference>
<evidence type="ECO:0000256" key="3">
    <source>
        <dbReference type="ARBA" id="ARBA00023163"/>
    </source>
</evidence>
<dbReference type="PANTHER" id="PTHR47893">
    <property type="entry name" value="REGULATORY PROTEIN PCHR"/>
    <property type="match status" value="1"/>
</dbReference>
<dbReference type="HOGENOM" id="CLU_052345_1_1_5"/>
<dbReference type="AlphaFoldDB" id="F2IYX1"/>
<dbReference type="Pfam" id="PF12833">
    <property type="entry name" value="HTH_18"/>
    <property type="match status" value="1"/>
</dbReference>
<keyword evidence="3" id="KW-0804">Transcription</keyword>
<evidence type="ECO:0000259" key="4">
    <source>
        <dbReference type="PROSITE" id="PS01124"/>
    </source>
</evidence>
<organism evidence="5 6">
    <name type="scientific">Polymorphum gilvum (strain LMG 25793 / CGMCC 1.9160 / SL003B-26A1)</name>
    <dbReference type="NCBI Taxonomy" id="991905"/>
    <lineage>
        <taxon>Bacteria</taxon>
        <taxon>Pseudomonadati</taxon>
        <taxon>Pseudomonadota</taxon>
        <taxon>Alphaproteobacteria</taxon>
        <taxon>Rhodobacterales</taxon>
        <taxon>Paracoccaceae</taxon>
        <taxon>Polymorphum</taxon>
    </lineage>
</organism>
<evidence type="ECO:0000313" key="6">
    <source>
        <dbReference type="Proteomes" id="UP000008130"/>
    </source>
</evidence>
<dbReference type="PROSITE" id="PS01124">
    <property type="entry name" value="HTH_ARAC_FAMILY_2"/>
    <property type="match status" value="1"/>
</dbReference>